<reference evidence="2 3" key="1">
    <citation type="submission" date="2019-05" db="EMBL/GenBank/DDBJ databases">
        <title>Another draft genome of Portunus trituberculatus and its Hox gene families provides insights of decapod evolution.</title>
        <authorList>
            <person name="Jeong J.-H."/>
            <person name="Song I."/>
            <person name="Kim S."/>
            <person name="Choi T."/>
            <person name="Kim D."/>
            <person name="Ryu S."/>
            <person name="Kim W."/>
        </authorList>
    </citation>
    <scope>NUCLEOTIDE SEQUENCE [LARGE SCALE GENOMIC DNA]</scope>
    <source>
        <tissue evidence="2">Muscle</tissue>
    </source>
</reference>
<proteinExistence type="predicted"/>
<accession>A0A5B7FUP3</accession>
<sequence>MSVISPTDISFNSNSDTNSCDHLPSLSLMVKERLGKHQEKVTPATGTEDEYVNTDVKAKKRQVSSESSHNSKIM</sequence>
<keyword evidence="3" id="KW-1185">Reference proteome</keyword>
<feature type="compositionally biased region" description="Polar residues" evidence="1">
    <location>
        <begin position="64"/>
        <end position="74"/>
    </location>
</feature>
<feature type="region of interest" description="Disordered" evidence="1">
    <location>
        <begin position="1"/>
        <end position="22"/>
    </location>
</feature>
<evidence type="ECO:0000313" key="2">
    <source>
        <dbReference type="EMBL" id="MPC49276.1"/>
    </source>
</evidence>
<feature type="region of interest" description="Disordered" evidence="1">
    <location>
        <begin position="36"/>
        <end position="74"/>
    </location>
</feature>
<feature type="compositionally biased region" description="Polar residues" evidence="1">
    <location>
        <begin position="1"/>
        <end position="20"/>
    </location>
</feature>
<comment type="caution">
    <text evidence="2">The sequence shown here is derived from an EMBL/GenBank/DDBJ whole genome shotgun (WGS) entry which is preliminary data.</text>
</comment>
<dbReference type="Proteomes" id="UP000324222">
    <property type="component" value="Unassembled WGS sequence"/>
</dbReference>
<evidence type="ECO:0000256" key="1">
    <source>
        <dbReference type="SAM" id="MobiDB-lite"/>
    </source>
</evidence>
<protein>
    <submittedName>
        <fullName evidence="2">Uncharacterized protein</fullName>
    </submittedName>
</protein>
<name>A0A5B7FUP3_PORTR</name>
<dbReference type="EMBL" id="VSRR010008771">
    <property type="protein sequence ID" value="MPC49276.1"/>
    <property type="molecule type" value="Genomic_DNA"/>
</dbReference>
<gene>
    <name evidence="2" type="ORF">E2C01_043073</name>
</gene>
<dbReference type="AlphaFoldDB" id="A0A5B7FUP3"/>
<evidence type="ECO:0000313" key="3">
    <source>
        <dbReference type="Proteomes" id="UP000324222"/>
    </source>
</evidence>
<organism evidence="2 3">
    <name type="scientific">Portunus trituberculatus</name>
    <name type="common">Swimming crab</name>
    <name type="synonym">Neptunus trituberculatus</name>
    <dbReference type="NCBI Taxonomy" id="210409"/>
    <lineage>
        <taxon>Eukaryota</taxon>
        <taxon>Metazoa</taxon>
        <taxon>Ecdysozoa</taxon>
        <taxon>Arthropoda</taxon>
        <taxon>Crustacea</taxon>
        <taxon>Multicrustacea</taxon>
        <taxon>Malacostraca</taxon>
        <taxon>Eumalacostraca</taxon>
        <taxon>Eucarida</taxon>
        <taxon>Decapoda</taxon>
        <taxon>Pleocyemata</taxon>
        <taxon>Brachyura</taxon>
        <taxon>Eubrachyura</taxon>
        <taxon>Portunoidea</taxon>
        <taxon>Portunidae</taxon>
        <taxon>Portuninae</taxon>
        <taxon>Portunus</taxon>
    </lineage>
</organism>